<feature type="binding site" evidence="14">
    <location>
        <position position="164"/>
    </location>
    <ligand>
        <name>Mg(2+)</name>
        <dbReference type="ChEBI" id="CHEBI:18420"/>
    </ligand>
</feature>
<keyword evidence="4 14" id="KW-0723">Serine/threonine-protein kinase</keyword>
<feature type="active site" evidence="14">
    <location>
        <position position="163"/>
    </location>
</feature>
<dbReference type="KEGG" id="caml:H6X83_03635"/>
<evidence type="ECO:0000256" key="12">
    <source>
        <dbReference type="ARBA" id="ARBA00023277"/>
    </source>
</evidence>
<name>A0A7G9WJ73_9FIRM</name>
<dbReference type="InterPro" id="IPR028979">
    <property type="entry name" value="Ser_kin/Pase_Hpr-like_N_sf"/>
</dbReference>
<evidence type="ECO:0000256" key="2">
    <source>
        <dbReference type="ARBA" id="ARBA00001946"/>
    </source>
</evidence>
<dbReference type="Proteomes" id="UP000516046">
    <property type="component" value="Chromosome"/>
</dbReference>
<dbReference type="CDD" id="cd01918">
    <property type="entry name" value="HprK_C"/>
    <property type="match status" value="1"/>
</dbReference>
<feature type="active site" evidence="14">
    <location>
        <position position="247"/>
    </location>
</feature>
<keyword evidence="18" id="KW-1185">Reference proteome</keyword>
<evidence type="ECO:0000256" key="4">
    <source>
        <dbReference type="ARBA" id="ARBA00022527"/>
    </source>
</evidence>
<evidence type="ECO:0000256" key="5">
    <source>
        <dbReference type="ARBA" id="ARBA00022679"/>
    </source>
</evidence>
<evidence type="ECO:0000256" key="7">
    <source>
        <dbReference type="ARBA" id="ARBA00022741"/>
    </source>
</evidence>
<dbReference type="FunFam" id="3.40.50.300:FF:000174">
    <property type="entry name" value="HPr kinase/phosphorylase"/>
    <property type="match status" value="1"/>
</dbReference>
<dbReference type="EC" id="2.7.11.-" evidence="14"/>
<keyword evidence="8 14" id="KW-0418">Kinase</keyword>
<evidence type="ECO:0000256" key="6">
    <source>
        <dbReference type="ARBA" id="ARBA00022723"/>
    </source>
</evidence>
<dbReference type="InterPro" id="IPR003755">
    <property type="entry name" value="HPr(Ser)_kin/Pase"/>
</dbReference>
<evidence type="ECO:0000256" key="10">
    <source>
        <dbReference type="ARBA" id="ARBA00022842"/>
    </source>
</evidence>
<dbReference type="GO" id="GO:0004674">
    <property type="term" value="F:protein serine/threonine kinase activity"/>
    <property type="evidence" value="ECO:0007669"/>
    <property type="project" value="UniProtKB-KW"/>
</dbReference>
<keyword evidence="12 14" id="KW-0119">Carbohydrate metabolism</keyword>
<dbReference type="Pfam" id="PF07475">
    <property type="entry name" value="Hpr_kinase_C"/>
    <property type="match status" value="1"/>
</dbReference>
<dbReference type="InterPro" id="IPR011126">
    <property type="entry name" value="Hpr_kin/Pase_Hpr_N"/>
</dbReference>
<dbReference type="SUPFAM" id="SSF75138">
    <property type="entry name" value="HprK N-terminal domain-like"/>
    <property type="match status" value="1"/>
</dbReference>
<dbReference type="AlphaFoldDB" id="A0A7G9WJ73"/>
<feature type="domain" description="HPr(Ser) kinase/phosphorylase N-terminal" evidence="15">
    <location>
        <begin position="7"/>
        <end position="131"/>
    </location>
</feature>
<comment type="cofactor">
    <cofactor evidence="2 14">
        <name>Mg(2+)</name>
        <dbReference type="ChEBI" id="CHEBI:18420"/>
    </cofactor>
</comment>
<evidence type="ECO:0000313" key="17">
    <source>
        <dbReference type="EMBL" id="QNO18735.1"/>
    </source>
</evidence>
<comment type="catalytic activity">
    <reaction evidence="13 14">
        <text>[HPr protein]-O-phospho-L-serine + phosphate + H(+) = [HPr protein]-L-serine + diphosphate</text>
        <dbReference type="Rhea" id="RHEA:46604"/>
        <dbReference type="Rhea" id="RHEA-COMP:11602"/>
        <dbReference type="Rhea" id="RHEA-COMP:11603"/>
        <dbReference type="ChEBI" id="CHEBI:15378"/>
        <dbReference type="ChEBI" id="CHEBI:29999"/>
        <dbReference type="ChEBI" id="CHEBI:33019"/>
        <dbReference type="ChEBI" id="CHEBI:43474"/>
        <dbReference type="ChEBI" id="CHEBI:83421"/>
    </reaction>
</comment>
<dbReference type="GO" id="GO:0004712">
    <property type="term" value="F:protein serine/threonine/tyrosine kinase activity"/>
    <property type="evidence" value="ECO:0007669"/>
    <property type="project" value="UniProtKB-UniRule"/>
</dbReference>
<comment type="catalytic activity">
    <reaction evidence="1 14">
        <text>[HPr protein]-L-serine + ATP = [HPr protein]-O-phospho-L-serine + ADP + H(+)</text>
        <dbReference type="Rhea" id="RHEA:46600"/>
        <dbReference type="Rhea" id="RHEA-COMP:11602"/>
        <dbReference type="Rhea" id="RHEA-COMP:11603"/>
        <dbReference type="ChEBI" id="CHEBI:15378"/>
        <dbReference type="ChEBI" id="CHEBI:29999"/>
        <dbReference type="ChEBI" id="CHEBI:30616"/>
        <dbReference type="ChEBI" id="CHEBI:83421"/>
        <dbReference type="ChEBI" id="CHEBI:456216"/>
    </reaction>
</comment>
<feature type="region of interest" description="Important for the catalytic mechanism of dephosphorylation" evidence="14">
    <location>
        <begin position="268"/>
        <end position="273"/>
    </location>
</feature>
<accession>A0A7G9WJ73</accession>
<keyword evidence="5 14" id="KW-0808">Transferase</keyword>
<gene>
    <name evidence="14 17" type="primary">hprK</name>
    <name evidence="17" type="ORF">H6X83_03635</name>
</gene>
<dbReference type="EC" id="2.7.4.-" evidence="14"/>
<evidence type="ECO:0000256" key="1">
    <source>
        <dbReference type="ARBA" id="ARBA00001120"/>
    </source>
</evidence>
<feature type="active site" evidence="14">
    <location>
        <position position="142"/>
    </location>
</feature>
<dbReference type="RefSeq" id="WP_212507803.1">
    <property type="nucleotide sequence ID" value="NZ_CP060696.1"/>
</dbReference>
<dbReference type="InterPro" id="IPR027417">
    <property type="entry name" value="P-loop_NTPase"/>
</dbReference>
<dbReference type="InterPro" id="IPR011104">
    <property type="entry name" value="Hpr_kin/Pase_C"/>
</dbReference>
<proteinExistence type="inferred from homology"/>
<organism evidence="17 18">
    <name type="scientific">Caproicibacterium amylolyticum</name>
    <dbReference type="NCBI Taxonomy" id="2766537"/>
    <lineage>
        <taxon>Bacteria</taxon>
        <taxon>Bacillati</taxon>
        <taxon>Bacillota</taxon>
        <taxon>Clostridia</taxon>
        <taxon>Eubacteriales</taxon>
        <taxon>Oscillospiraceae</taxon>
        <taxon>Caproicibacterium</taxon>
    </lineage>
</organism>
<dbReference type="GO" id="GO:0000155">
    <property type="term" value="F:phosphorelay sensor kinase activity"/>
    <property type="evidence" value="ECO:0007669"/>
    <property type="project" value="InterPro"/>
</dbReference>
<feature type="binding site" evidence="14">
    <location>
        <position position="206"/>
    </location>
    <ligand>
        <name>Mg(2+)</name>
        <dbReference type="ChEBI" id="CHEBI:18420"/>
    </ligand>
</feature>
<evidence type="ECO:0000256" key="9">
    <source>
        <dbReference type="ARBA" id="ARBA00022840"/>
    </source>
</evidence>
<evidence type="ECO:0000256" key="11">
    <source>
        <dbReference type="ARBA" id="ARBA00023268"/>
    </source>
</evidence>
<feature type="domain" description="HPr kinase/phosphorylase C-terminal" evidence="16">
    <location>
        <begin position="134"/>
        <end position="301"/>
    </location>
</feature>
<dbReference type="HAMAP" id="MF_01249">
    <property type="entry name" value="HPr_kinase"/>
    <property type="match status" value="1"/>
</dbReference>
<feature type="binding site" evidence="14">
    <location>
        <begin position="157"/>
        <end position="164"/>
    </location>
    <ligand>
        <name>ATP</name>
        <dbReference type="ChEBI" id="CHEBI:30616"/>
    </ligand>
</feature>
<protein>
    <recommendedName>
        <fullName evidence="14">HPr kinase/phosphorylase</fullName>
        <shortName evidence="14">HPrK/P</shortName>
        <ecNumber evidence="14">2.7.11.-</ecNumber>
        <ecNumber evidence="14">2.7.4.-</ecNumber>
    </recommendedName>
    <alternativeName>
        <fullName evidence="14">HPr(Ser) kinase/phosphorylase</fullName>
    </alternativeName>
</protein>
<keyword evidence="9 14" id="KW-0067">ATP-binding</keyword>
<dbReference type="SUPFAM" id="SSF53795">
    <property type="entry name" value="PEP carboxykinase-like"/>
    <property type="match status" value="1"/>
</dbReference>
<dbReference type="NCBIfam" id="TIGR00679">
    <property type="entry name" value="hpr-ser"/>
    <property type="match status" value="1"/>
</dbReference>
<dbReference type="GO" id="GO:0005524">
    <property type="term" value="F:ATP binding"/>
    <property type="evidence" value="ECO:0007669"/>
    <property type="project" value="UniProtKB-UniRule"/>
</dbReference>
<dbReference type="GO" id="GO:0000287">
    <property type="term" value="F:magnesium ion binding"/>
    <property type="evidence" value="ECO:0007669"/>
    <property type="project" value="UniProtKB-UniRule"/>
</dbReference>
<evidence type="ECO:0000256" key="8">
    <source>
        <dbReference type="ARBA" id="ARBA00022777"/>
    </source>
</evidence>
<comment type="miscellaneous">
    <text evidence="14">Both phosphorylation and phosphorolysis are carried out by the same active site and suggest a common mechanism for both reactions.</text>
</comment>
<sequence length="321" mass="35485">MATTYSVSLDKVIKELSLETIYMPSDPEKILITSTDVNRPGLELNGFYDYYDTSRIIVFGNAETAFLNDSPVENRKNVLDEIFSKQPPAVIIARKLDPVPELMEATKKYGVPVLTTADTTSSLVASLVAYMNVELAPRITRHGVLVEVYGEGVLIVGDSGVGKSETAIELIKRGHRLIADDAVEIRRVSAKSLVGQAPANIRHFIELRGIGIINARRIFGIGAVKVSEKIDLVINMEQWDGHKVYDRMGIDSEYTELLGIKVPVMTIPVKPGRNLAVIIEVAAMNNRQKKMGYNAAEELLQSLGMDLSMVKQQETKLELEI</sequence>
<comment type="function">
    <text evidence="14">Catalyzes the ATP- as well as the pyrophosphate-dependent phosphorylation of a specific serine residue in HPr, a phosphocarrier protein of the phosphoenolpyruvate-dependent sugar phosphotransferase system (PTS). HprK/P also catalyzes the pyrophosphate-producing, inorganic phosphate-dependent dephosphorylation (phosphorolysis) of seryl-phosphorylated HPr (P-Ser-HPr). The two antagonistic activities of HprK/P are regulated by several intracellular metabolites, which change their concentration in response to the absence or presence of rapidly metabolisable carbon sources (glucose, fructose, etc.) in the growth medium. Therefore, by controlling the phosphorylation state of HPr, HPrK/P is a sensor enzyme that plays a major role in the regulation of carbon metabolism and sugar transport: it mediates carbon catabolite repression (CCR), and regulates PTS-catalyzed carbohydrate uptake and inducer exclusion.</text>
</comment>
<feature type="region of interest" description="Important for the catalytic mechanism of both phosphorylation and dephosphorylation" evidence="14">
    <location>
        <begin position="205"/>
        <end position="214"/>
    </location>
</feature>
<dbReference type="PANTHER" id="PTHR30305:SF1">
    <property type="entry name" value="HPR KINASE_PHOSPHORYLASE"/>
    <property type="match status" value="1"/>
</dbReference>
<keyword evidence="7 14" id="KW-0547">Nucleotide-binding</keyword>
<keyword evidence="11 14" id="KW-0511">Multifunctional enzyme</keyword>
<dbReference type="GO" id="GO:0006109">
    <property type="term" value="P:regulation of carbohydrate metabolic process"/>
    <property type="evidence" value="ECO:0007669"/>
    <property type="project" value="UniProtKB-UniRule"/>
</dbReference>
<reference evidence="17 18" key="1">
    <citation type="submission" date="2020-08" db="EMBL/GenBank/DDBJ databases">
        <authorList>
            <person name="Ren C."/>
            <person name="Gu Y."/>
            <person name="Xu Y."/>
        </authorList>
    </citation>
    <scope>NUCLEOTIDE SEQUENCE [LARGE SCALE GENOMIC DNA]</scope>
    <source>
        <strain evidence="17 18">LBM18003</strain>
    </source>
</reference>
<comment type="similarity">
    <text evidence="3 14">Belongs to the HPrK/P family.</text>
</comment>
<keyword evidence="6 14" id="KW-0479">Metal-binding</keyword>
<evidence type="ECO:0000259" key="16">
    <source>
        <dbReference type="Pfam" id="PF07475"/>
    </source>
</evidence>
<dbReference type="Gene3D" id="3.40.1390.20">
    <property type="entry name" value="HprK N-terminal domain-like"/>
    <property type="match status" value="1"/>
</dbReference>
<dbReference type="Pfam" id="PF02603">
    <property type="entry name" value="Hpr_kinase_N"/>
    <property type="match status" value="1"/>
</dbReference>
<evidence type="ECO:0000259" key="15">
    <source>
        <dbReference type="Pfam" id="PF02603"/>
    </source>
</evidence>
<evidence type="ECO:0000313" key="18">
    <source>
        <dbReference type="Proteomes" id="UP000516046"/>
    </source>
</evidence>
<feature type="active site" description="Proton acceptor; for phosphorylation activity. Proton donor; for dephosphorylation activity" evidence="14">
    <location>
        <position position="181"/>
    </location>
</feature>
<dbReference type="PANTHER" id="PTHR30305">
    <property type="entry name" value="PROTEIN YJDM-RELATED"/>
    <property type="match status" value="1"/>
</dbReference>
<evidence type="ECO:0000256" key="14">
    <source>
        <dbReference type="HAMAP-Rule" id="MF_01249"/>
    </source>
</evidence>
<evidence type="ECO:0000256" key="3">
    <source>
        <dbReference type="ARBA" id="ARBA00006883"/>
    </source>
</evidence>
<comment type="domain">
    <text evidence="14">The Walker A ATP-binding motif also binds Pi and PPi.</text>
</comment>
<comment type="subunit">
    <text evidence="14">Homohexamer.</text>
</comment>
<keyword evidence="10 14" id="KW-0460">Magnesium</keyword>
<dbReference type="Gene3D" id="3.40.50.300">
    <property type="entry name" value="P-loop containing nucleotide triphosphate hydrolases"/>
    <property type="match status" value="1"/>
</dbReference>
<dbReference type="EMBL" id="CP060696">
    <property type="protein sequence ID" value="QNO18735.1"/>
    <property type="molecule type" value="Genomic_DNA"/>
</dbReference>
<evidence type="ECO:0000256" key="13">
    <source>
        <dbReference type="ARBA" id="ARBA00047657"/>
    </source>
</evidence>